<feature type="non-terminal residue" evidence="1">
    <location>
        <position position="71"/>
    </location>
</feature>
<sequence length="71" mass="7848">MRERCRFHHLRKPRGKGCILYAECGSGEKQRGIPHERRGACRSPSIYSDPAGRPLCAAADHHTHAGGARGR</sequence>
<proteinExistence type="predicted"/>
<organism evidence="1 2">
    <name type="scientific">Candidatus Jorgensenbacteria bacterium CG23_combo_of_CG06-09_8_20_14_all_54_14</name>
    <dbReference type="NCBI Taxonomy" id="1974595"/>
    <lineage>
        <taxon>Bacteria</taxon>
        <taxon>Candidatus Joergenseniibacteriota</taxon>
    </lineage>
</organism>
<evidence type="ECO:0000313" key="1">
    <source>
        <dbReference type="EMBL" id="PIP30017.1"/>
    </source>
</evidence>
<reference evidence="1 2" key="1">
    <citation type="submission" date="2017-09" db="EMBL/GenBank/DDBJ databases">
        <title>Depth-based differentiation of microbial function through sediment-hosted aquifers and enrichment of novel symbionts in the deep terrestrial subsurface.</title>
        <authorList>
            <person name="Probst A.J."/>
            <person name="Ladd B."/>
            <person name="Jarett J.K."/>
            <person name="Geller-Mcgrath D.E."/>
            <person name="Sieber C.M."/>
            <person name="Emerson J.B."/>
            <person name="Anantharaman K."/>
            <person name="Thomas B.C."/>
            <person name="Malmstrom R."/>
            <person name="Stieglmeier M."/>
            <person name="Klingl A."/>
            <person name="Woyke T."/>
            <person name="Ryan C.M."/>
            <person name="Banfield J.F."/>
        </authorList>
    </citation>
    <scope>NUCLEOTIDE SEQUENCE [LARGE SCALE GENOMIC DNA]</scope>
    <source>
        <strain evidence="1">CG23_combo_of_CG06-09_8_20_14_all_54_14</strain>
    </source>
</reference>
<comment type="caution">
    <text evidence="1">The sequence shown here is derived from an EMBL/GenBank/DDBJ whole genome shotgun (WGS) entry which is preliminary data.</text>
</comment>
<dbReference type="AlphaFoldDB" id="A0A2G9ZA41"/>
<dbReference type="Proteomes" id="UP000228812">
    <property type="component" value="Unassembled WGS sequence"/>
</dbReference>
<accession>A0A2G9ZA41</accession>
<dbReference type="EMBL" id="PCRZ01000017">
    <property type="protein sequence ID" value="PIP30017.1"/>
    <property type="molecule type" value="Genomic_DNA"/>
</dbReference>
<evidence type="ECO:0000313" key="2">
    <source>
        <dbReference type="Proteomes" id="UP000228812"/>
    </source>
</evidence>
<name>A0A2G9ZA41_9BACT</name>
<protein>
    <submittedName>
        <fullName evidence="1">Uncharacterized protein</fullName>
    </submittedName>
</protein>
<gene>
    <name evidence="1" type="ORF">COX26_00900</name>
</gene>